<reference evidence="2 3" key="1">
    <citation type="submission" date="2018-09" db="EMBL/GenBank/DDBJ databases">
        <authorList>
            <person name="Tagini F."/>
        </authorList>
    </citation>
    <scope>NUCLEOTIDE SEQUENCE [LARGE SCALE GENOMIC DNA]</scope>
    <source>
        <strain evidence="2 3">MK136</strain>
    </source>
</reference>
<evidence type="ECO:0000259" key="1">
    <source>
        <dbReference type="Pfam" id="PF00934"/>
    </source>
</evidence>
<dbReference type="InterPro" id="IPR000084">
    <property type="entry name" value="PE-PGRS_N"/>
</dbReference>
<dbReference type="Pfam" id="PF00934">
    <property type="entry name" value="PE"/>
    <property type="match status" value="1"/>
</dbReference>
<keyword evidence="3" id="KW-1185">Reference proteome</keyword>
<proteinExistence type="predicted"/>
<evidence type="ECO:0000313" key="2">
    <source>
        <dbReference type="EMBL" id="VBA41292.1"/>
    </source>
</evidence>
<name>A0A498Q9P8_9MYCO</name>
<dbReference type="SUPFAM" id="SSF140459">
    <property type="entry name" value="PE/PPE dimer-like"/>
    <property type="match status" value="1"/>
</dbReference>
<protein>
    <submittedName>
        <fullName evidence="2">Putative PE-PGRS family protein PE_PGRS24</fullName>
    </submittedName>
</protein>
<feature type="domain" description="PE" evidence="1">
    <location>
        <begin position="4"/>
        <end position="84"/>
    </location>
</feature>
<dbReference type="EMBL" id="UPHP01000108">
    <property type="protein sequence ID" value="VBA41292.1"/>
    <property type="molecule type" value="Genomic_DNA"/>
</dbReference>
<accession>A0A498Q9P8</accession>
<dbReference type="Gene3D" id="1.10.287.850">
    <property type="entry name" value="HP0062-like domain"/>
    <property type="match status" value="1"/>
</dbReference>
<dbReference type="Proteomes" id="UP000273307">
    <property type="component" value="Unassembled WGS sequence"/>
</dbReference>
<organism evidence="2 3">
    <name type="scientific">Mycobacterium attenuatum</name>
    <dbReference type="NCBI Taxonomy" id="2341086"/>
    <lineage>
        <taxon>Bacteria</taxon>
        <taxon>Bacillati</taxon>
        <taxon>Actinomycetota</taxon>
        <taxon>Actinomycetes</taxon>
        <taxon>Mycobacteriales</taxon>
        <taxon>Mycobacteriaceae</taxon>
        <taxon>Mycobacterium</taxon>
    </lineage>
</organism>
<dbReference type="AlphaFoldDB" id="A0A498Q9P8"/>
<evidence type="ECO:0000313" key="3">
    <source>
        <dbReference type="Proteomes" id="UP000273307"/>
    </source>
</evidence>
<sequence>MSFLIAAPTELALAAADLSHVASAIGAANAAAFAPTTTVVAVAADEVPVQIAALFADRGQSYQTLSAQTAAFHDQFVKALNASGCLSDR</sequence>
<gene>
    <name evidence="2" type="ORF">LAUMK136_03958</name>
</gene>
<dbReference type="InterPro" id="IPR038332">
    <property type="entry name" value="PPE_sf"/>
</dbReference>